<name>A0AB38XMT2_9ACTO</name>
<dbReference type="Proteomes" id="UP001211044">
    <property type="component" value="Chromosome"/>
</dbReference>
<sequence>MRRQREEGRILVLSIGFAVLIMLVIFGTASVSTLYLQQKQLVAAADTLASSSTQSVSASEYYQGRNPGRPVLSRQLVRARVMRQAKAEFALRTRLRRPRVLDVDLPEPELARVHLSAQGELRFLPPALRNIAPTVRLNATSTARIVSD</sequence>
<evidence type="ECO:0000256" key="1">
    <source>
        <dbReference type="SAM" id="Phobius"/>
    </source>
</evidence>
<keyword evidence="1" id="KW-0812">Transmembrane</keyword>
<evidence type="ECO:0000259" key="2">
    <source>
        <dbReference type="Pfam" id="PF13400"/>
    </source>
</evidence>
<feature type="transmembrane region" description="Helical" evidence="1">
    <location>
        <begin position="12"/>
        <end position="36"/>
    </location>
</feature>
<gene>
    <name evidence="3" type="ORF">PIG85_07645</name>
</gene>
<organism evidence="3 4">
    <name type="scientific">Winkia neuii subsp. anitrata</name>
    <dbReference type="NCBI Taxonomy" id="29318"/>
    <lineage>
        <taxon>Bacteria</taxon>
        <taxon>Bacillati</taxon>
        <taxon>Actinomycetota</taxon>
        <taxon>Actinomycetes</taxon>
        <taxon>Actinomycetales</taxon>
        <taxon>Actinomycetaceae</taxon>
        <taxon>Winkia</taxon>
    </lineage>
</organism>
<keyword evidence="1" id="KW-1133">Transmembrane helix</keyword>
<protein>
    <recommendedName>
        <fullName evidence="2">Putative Flp pilus-assembly TadG-like N-terminal domain-containing protein</fullName>
    </recommendedName>
</protein>
<accession>A0AB38XMT2</accession>
<reference evidence="3" key="1">
    <citation type="submission" date="2023-01" db="EMBL/GenBank/DDBJ databases">
        <title>Comparative Genomic Analysis of the Clinically-Derived Winkia Strain NY0527 Provides Evidence into the Taxonomic Reassignment of Winkia neuii and Characterizes Their Virulence Traits.</title>
        <authorList>
            <person name="Cai X."/>
            <person name="Peng Y."/>
            <person name="Li M."/>
            <person name="Qiu Y."/>
            <person name="Wang Y."/>
            <person name="Xu L."/>
            <person name="Hou Q."/>
        </authorList>
    </citation>
    <scope>NUCLEOTIDE SEQUENCE</scope>
    <source>
        <strain evidence="3">NY0527</strain>
    </source>
</reference>
<feature type="domain" description="Putative Flp pilus-assembly TadG-like N-terminal" evidence="2">
    <location>
        <begin position="8"/>
        <end position="47"/>
    </location>
</feature>
<dbReference type="InterPro" id="IPR028087">
    <property type="entry name" value="Tad_N"/>
</dbReference>
<dbReference type="Pfam" id="PF13400">
    <property type="entry name" value="Tad"/>
    <property type="match status" value="1"/>
</dbReference>
<evidence type="ECO:0000313" key="3">
    <source>
        <dbReference type="EMBL" id="WCE45522.1"/>
    </source>
</evidence>
<evidence type="ECO:0000313" key="4">
    <source>
        <dbReference type="Proteomes" id="UP001211044"/>
    </source>
</evidence>
<dbReference type="EMBL" id="CP116394">
    <property type="protein sequence ID" value="WCE45522.1"/>
    <property type="molecule type" value="Genomic_DNA"/>
</dbReference>
<dbReference type="KEGG" id="wne:PIG85_07645"/>
<dbReference type="RefSeq" id="WP_004807566.1">
    <property type="nucleotide sequence ID" value="NZ_CP116394.1"/>
</dbReference>
<dbReference type="AlphaFoldDB" id="A0AB38XMT2"/>
<proteinExistence type="predicted"/>
<keyword evidence="1" id="KW-0472">Membrane</keyword>